<gene>
    <name evidence="2" type="ORF">NKI36_14885</name>
</gene>
<proteinExistence type="predicted"/>
<reference evidence="2 3" key="1">
    <citation type="journal article" date="2024" name="Proc. Natl. Acad. Sci. U.S.A.">
        <title>The evolutionary genomics of adaptation to stress in wild rhizobium bacteria.</title>
        <authorList>
            <person name="Kehlet-Delgado H."/>
            <person name="Montoya A.P."/>
            <person name="Jensen K.T."/>
            <person name="Wendlandt C.E."/>
            <person name="Dexheimer C."/>
            <person name="Roberts M."/>
            <person name="Torres Martinez L."/>
            <person name="Friesen M.L."/>
            <person name="Griffitts J.S."/>
            <person name="Porter S.S."/>
        </authorList>
    </citation>
    <scope>NUCLEOTIDE SEQUENCE [LARGE SCALE GENOMIC DNA]</scope>
    <source>
        <strain evidence="2 3">M0641</strain>
    </source>
</reference>
<evidence type="ECO:0000313" key="2">
    <source>
        <dbReference type="EMBL" id="MER9405325.1"/>
    </source>
</evidence>
<keyword evidence="3" id="KW-1185">Reference proteome</keyword>
<dbReference type="Proteomes" id="UP001433071">
    <property type="component" value="Unassembled WGS sequence"/>
</dbReference>
<accession>A0ABV1YZZ3</accession>
<dbReference type="EMBL" id="JAMYQB010000010">
    <property type="protein sequence ID" value="MER9405325.1"/>
    <property type="molecule type" value="Genomic_DNA"/>
</dbReference>
<organism evidence="2 3">
    <name type="scientific">Mesorhizobium caraganae</name>
    <dbReference type="NCBI Taxonomy" id="483206"/>
    <lineage>
        <taxon>Bacteria</taxon>
        <taxon>Pseudomonadati</taxon>
        <taxon>Pseudomonadota</taxon>
        <taxon>Alphaproteobacteria</taxon>
        <taxon>Hyphomicrobiales</taxon>
        <taxon>Phyllobacteriaceae</taxon>
        <taxon>Mesorhizobium</taxon>
    </lineage>
</organism>
<protein>
    <recommendedName>
        <fullName evidence="4">DUF982 domain-containing protein</fullName>
    </recommendedName>
</protein>
<feature type="region of interest" description="Disordered" evidence="1">
    <location>
        <begin position="66"/>
        <end position="92"/>
    </location>
</feature>
<dbReference type="RefSeq" id="WP_352558460.1">
    <property type="nucleotide sequence ID" value="NZ_JAMYQB010000010.1"/>
</dbReference>
<name>A0ABV1YZZ3_9HYPH</name>
<evidence type="ECO:0000313" key="3">
    <source>
        <dbReference type="Proteomes" id="UP001433071"/>
    </source>
</evidence>
<comment type="caution">
    <text evidence="2">The sequence shown here is derived from an EMBL/GenBank/DDBJ whole genome shotgun (WGS) entry which is preliminary data.</text>
</comment>
<sequence length="92" mass="10433">MQKAKTWIRIRTTLPLQFFAQKHELSLRAAKIILYSNGPSRVACDGAALAFLEAVANHQSMLRSGSLPRRWRNTPRPEARNTATRFLGRSAR</sequence>
<evidence type="ECO:0000256" key="1">
    <source>
        <dbReference type="SAM" id="MobiDB-lite"/>
    </source>
</evidence>
<evidence type="ECO:0008006" key="4">
    <source>
        <dbReference type="Google" id="ProtNLM"/>
    </source>
</evidence>